<name>A0A371JAS1_9FIRM</name>
<reference evidence="1 2" key="1">
    <citation type="journal article" date="2017" name="Genome Announc.">
        <title>Draft Genome Sequence of Romboutsia weinsteinii sp. nov. Strain CCRI-19649(T) Isolated from Surface Water.</title>
        <authorList>
            <person name="Maheux A.F."/>
            <person name="Boudreau D.K."/>
            <person name="Berube E."/>
            <person name="Boissinot M."/>
            <person name="Cantin P."/>
            <person name="Raymond F."/>
            <person name="Corbeil J."/>
            <person name="Omar R.F."/>
            <person name="Bergeron M.G."/>
        </authorList>
    </citation>
    <scope>NUCLEOTIDE SEQUENCE [LARGE SCALE GENOMIC DNA]</scope>
    <source>
        <strain evidence="1 2">CCRI-19649</strain>
    </source>
</reference>
<protein>
    <recommendedName>
        <fullName evidence="3">Head-tail adaptor protein</fullName>
    </recommendedName>
</protein>
<sequence>MFNIGELKEVLEVYSEIKTTDKITGMTVRELKKLYRLRCKKEIQSSKEYISANKDTESQTIKFLLFSRRNIVLENIVVYKDEQYNIKHVYPYGNGWQEIMCEIRR</sequence>
<evidence type="ECO:0000313" key="2">
    <source>
        <dbReference type="Proteomes" id="UP000215694"/>
    </source>
</evidence>
<dbReference type="InterPro" id="IPR008767">
    <property type="entry name" value="Phage_SPP1_head-tail_adaptor"/>
</dbReference>
<comment type="caution">
    <text evidence="1">The sequence shown here is derived from an EMBL/GenBank/DDBJ whole genome shotgun (WGS) entry which is preliminary data.</text>
</comment>
<dbReference type="Proteomes" id="UP000215694">
    <property type="component" value="Unassembled WGS sequence"/>
</dbReference>
<keyword evidence="2" id="KW-1185">Reference proteome</keyword>
<proteinExistence type="predicted"/>
<gene>
    <name evidence="1" type="ORF">CHL78_000890</name>
</gene>
<dbReference type="OrthoDB" id="1759966at2"/>
<evidence type="ECO:0008006" key="3">
    <source>
        <dbReference type="Google" id="ProtNLM"/>
    </source>
</evidence>
<dbReference type="EMBL" id="NOJY02000001">
    <property type="protein sequence ID" value="RDY29758.1"/>
    <property type="molecule type" value="Genomic_DNA"/>
</dbReference>
<dbReference type="InterPro" id="IPR038666">
    <property type="entry name" value="SSP1_head-tail_sf"/>
</dbReference>
<accession>A0A371JAS1</accession>
<dbReference type="Pfam" id="PF05521">
    <property type="entry name" value="Phage_HCP"/>
    <property type="match status" value="1"/>
</dbReference>
<organism evidence="1 2">
    <name type="scientific">Romboutsia weinsteinii</name>
    <dbReference type="NCBI Taxonomy" id="2020949"/>
    <lineage>
        <taxon>Bacteria</taxon>
        <taxon>Bacillati</taxon>
        <taxon>Bacillota</taxon>
        <taxon>Clostridia</taxon>
        <taxon>Peptostreptococcales</taxon>
        <taxon>Peptostreptococcaceae</taxon>
        <taxon>Romboutsia</taxon>
    </lineage>
</organism>
<evidence type="ECO:0000313" key="1">
    <source>
        <dbReference type="EMBL" id="RDY29758.1"/>
    </source>
</evidence>
<dbReference type="Gene3D" id="2.40.10.270">
    <property type="entry name" value="Bacteriophage SPP1 head-tail adaptor protein"/>
    <property type="match status" value="1"/>
</dbReference>
<dbReference type="AlphaFoldDB" id="A0A371JAS1"/>
<dbReference type="RefSeq" id="WP_094368471.1">
    <property type="nucleotide sequence ID" value="NZ_NOJY02000001.1"/>
</dbReference>